<dbReference type="GO" id="GO:0007219">
    <property type="term" value="P:Notch signaling pathway"/>
    <property type="evidence" value="ECO:0007669"/>
    <property type="project" value="TreeGrafter"/>
</dbReference>
<feature type="transmembrane region" description="Helical" evidence="1">
    <location>
        <begin position="71"/>
        <end position="88"/>
    </location>
</feature>
<evidence type="ECO:0000256" key="1">
    <source>
        <dbReference type="SAM" id="Phobius"/>
    </source>
</evidence>
<name>A0AAV5UPJ6_9BILA</name>
<dbReference type="GO" id="GO:0042500">
    <property type="term" value="F:aspartic endopeptidase activity, intramembrane cleaving"/>
    <property type="evidence" value="ECO:0007669"/>
    <property type="project" value="InterPro"/>
</dbReference>
<organism evidence="2 3">
    <name type="scientific">Pristionchus entomophagus</name>
    <dbReference type="NCBI Taxonomy" id="358040"/>
    <lineage>
        <taxon>Eukaryota</taxon>
        <taxon>Metazoa</taxon>
        <taxon>Ecdysozoa</taxon>
        <taxon>Nematoda</taxon>
        <taxon>Chromadorea</taxon>
        <taxon>Rhabditida</taxon>
        <taxon>Rhabditina</taxon>
        <taxon>Diplogasteromorpha</taxon>
        <taxon>Diplogasteroidea</taxon>
        <taxon>Neodiplogasteridae</taxon>
        <taxon>Pristionchus</taxon>
    </lineage>
</organism>
<protein>
    <recommendedName>
        <fullName evidence="4">MARVEL domain-containing protein</fullName>
    </recommendedName>
</protein>
<dbReference type="PANTHER" id="PTHR10202">
    <property type="entry name" value="PRESENILIN"/>
    <property type="match status" value="1"/>
</dbReference>
<dbReference type="GO" id="GO:0070765">
    <property type="term" value="C:gamma-secretase complex"/>
    <property type="evidence" value="ECO:0007669"/>
    <property type="project" value="TreeGrafter"/>
</dbReference>
<dbReference type="AlphaFoldDB" id="A0AAV5UPJ6"/>
<reference evidence="2" key="1">
    <citation type="submission" date="2023-10" db="EMBL/GenBank/DDBJ databases">
        <title>Genome assembly of Pristionchus species.</title>
        <authorList>
            <person name="Yoshida K."/>
            <person name="Sommer R.J."/>
        </authorList>
    </citation>
    <scope>NUCLEOTIDE SEQUENCE</scope>
    <source>
        <strain evidence="2">RS0144</strain>
    </source>
</reference>
<keyword evidence="3" id="KW-1185">Reference proteome</keyword>
<sequence>QITGGLINALIIIAVVVVMTFGLILLYKYKCYKIIGGWLILNSVVLLSFFSMIYVSQLMEMNGWCASSPTVFIGLFNFAVMGIICVHWKGTIHHATGISDHCLCPDGPHFHQTPA</sequence>
<dbReference type="InterPro" id="IPR001108">
    <property type="entry name" value="Peptidase_A22A"/>
</dbReference>
<dbReference type="GO" id="GO:0006509">
    <property type="term" value="P:membrane protein ectodomain proteolysis"/>
    <property type="evidence" value="ECO:0007669"/>
    <property type="project" value="TreeGrafter"/>
</dbReference>
<dbReference type="PANTHER" id="PTHR10202:SF13">
    <property type="entry name" value="PRESENILIN HOMOLOG"/>
    <property type="match status" value="1"/>
</dbReference>
<dbReference type="GO" id="GO:0055074">
    <property type="term" value="P:calcium ion homeostasis"/>
    <property type="evidence" value="ECO:0007669"/>
    <property type="project" value="TreeGrafter"/>
</dbReference>
<keyword evidence="1" id="KW-0812">Transmembrane</keyword>
<dbReference type="GO" id="GO:0034205">
    <property type="term" value="P:amyloid-beta formation"/>
    <property type="evidence" value="ECO:0007669"/>
    <property type="project" value="TreeGrafter"/>
</dbReference>
<evidence type="ECO:0008006" key="4">
    <source>
        <dbReference type="Google" id="ProtNLM"/>
    </source>
</evidence>
<dbReference type="Pfam" id="PF01080">
    <property type="entry name" value="Presenilin"/>
    <property type="match status" value="1"/>
</dbReference>
<feature type="transmembrane region" description="Helical" evidence="1">
    <location>
        <begin position="6"/>
        <end position="27"/>
    </location>
</feature>
<keyword evidence="1" id="KW-0472">Membrane</keyword>
<dbReference type="Proteomes" id="UP001432027">
    <property type="component" value="Unassembled WGS sequence"/>
</dbReference>
<gene>
    <name evidence="2" type="ORF">PENTCL1PPCAC_30314</name>
</gene>
<dbReference type="GO" id="GO:0016485">
    <property type="term" value="P:protein processing"/>
    <property type="evidence" value="ECO:0007669"/>
    <property type="project" value="InterPro"/>
</dbReference>
<dbReference type="EMBL" id="BTSX01000019">
    <property type="protein sequence ID" value="GMT08140.1"/>
    <property type="molecule type" value="Genomic_DNA"/>
</dbReference>
<evidence type="ECO:0000313" key="2">
    <source>
        <dbReference type="EMBL" id="GMT08140.1"/>
    </source>
</evidence>
<accession>A0AAV5UPJ6</accession>
<proteinExistence type="predicted"/>
<keyword evidence="1" id="KW-1133">Transmembrane helix</keyword>
<evidence type="ECO:0000313" key="3">
    <source>
        <dbReference type="Proteomes" id="UP001432027"/>
    </source>
</evidence>
<feature type="transmembrane region" description="Helical" evidence="1">
    <location>
        <begin position="39"/>
        <end position="59"/>
    </location>
</feature>
<comment type="caution">
    <text evidence="2">The sequence shown here is derived from an EMBL/GenBank/DDBJ whole genome shotgun (WGS) entry which is preliminary data.</text>
</comment>
<feature type="non-terminal residue" evidence="2">
    <location>
        <position position="1"/>
    </location>
</feature>